<dbReference type="SMART" id="SM00255">
    <property type="entry name" value="TIR"/>
    <property type="match status" value="1"/>
</dbReference>
<keyword evidence="1" id="KW-1133">Transmembrane helix</keyword>
<protein>
    <recommendedName>
        <fullName evidence="2">TIR domain-containing protein</fullName>
    </recommendedName>
</protein>
<dbReference type="Pfam" id="PF13676">
    <property type="entry name" value="TIR_2"/>
    <property type="match status" value="1"/>
</dbReference>
<keyword evidence="4" id="KW-1185">Reference proteome</keyword>
<dbReference type="InterPro" id="IPR035897">
    <property type="entry name" value="Toll_tir_struct_dom_sf"/>
</dbReference>
<feature type="domain" description="TIR" evidence="2">
    <location>
        <begin position="1"/>
        <end position="128"/>
    </location>
</feature>
<dbReference type="PROSITE" id="PS50104">
    <property type="entry name" value="TIR"/>
    <property type="match status" value="1"/>
</dbReference>
<dbReference type="RefSeq" id="WP_076629969.1">
    <property type="nucleotide sequence ID" value="NZ_CP019312.1"/>
</dbReference>
<dbReference type="KEGG" id="tom:BWR18_18995"/>
<dbReference type="Proteomes" id="UP000186336">
    <property type="component" value="Chromosome"/>
</dbReference>
<evidence type="ECO:0000313" key="4">
    <source>
        <dbReference type="Proteomes" id="UP000186336"/>
    </source>
</evidence>
<proteinExistence type="predicted"/>
<evidence type="ECO:0000256" key="1">
    <source>
        <dbReference type="SAM" id="Phobius"/>
    </source>
</evidence>
<keyword evidence="1" id="KW-0472">Membrane</keyword>
<name>A0A1P8MZP3_9RHOB</name>
<feature type="transmembrane region" description="Helical" evidence="1">
    <location>
        <begin position="202"/>
        <end position="223"/>
    </location>
</feature>
<dbReference type="OrthoDB" id="8457080at2"/>
<evidence type="ECO:0000313" key="3">
    <source>
        <dbReference type="EMBL" id="APX13536.1"/>
    </source>
</evidence>
<dbReference type="EMBL" id="CP019312">
    <property type="protein sequence ID" value="APX13536.1"/>
    <property type="molecule type" value="Genomic_DNA"/>
</dbReference>
<gene>
    <name evidence="3" type="ORF">BWR18_18995</name>
</gene>
<organism evidence="3 4">
    <name type="scientific">Tateyamaria omphalii</name>
    <dbReference type="NCBI Taxonomy" id="299262"/>
    <lineage>
        <taxon>Bacteria</taxon>
        <taxon>Pseudomonadati</taxon>
        <taxon>Pseudomonadota</taxon>
        <taxon>Alphaproteobacteria</taxon>
        <taxon>Rhodobacterales</taxon>
        <taxon>Roseobacteraceae</taxon>
        <taxon>Tateyamaria</taxon>
    </lineage>
</organism>
<dbReference type="AlphaFoldDB" id="A0A1P8MZP3"/>
<accession>A0A1P8MZP3</accession>
<dbReference type="Gene3D" id="3.40.50.10140">
    <property type="entry name" value="Toll/interleukin-1 receptor homology (TIR) domain"/>
    <property type="match status" value="1"/>
</dbReference>
<keyword evidence="1" id="KW-0812">Transmembrane</keyword>
<dbReference type="SUPFAM" id="SSF52200">
    <property type="entry name" value="Toll/Interleukin receptor TIR domain"/>
    <property type="match status" value="1"/>
</dbReference>
<dbReference type="InterPro" id="IPR000157">
    <property type="entry name" value="TIR_dom"/>
</dbReference>
<dbReference type="STRING" id="299262.BWR18_18995"/>
<dbReference type="GO" id="GO:0007165">
    <property type="term" value="P:signal transduction"/>
    <property type="evidence" value="ECO:0007669"/>
    <property type="project" value="InterPro"/>
</dbReference>
<evidence type="ECO:0000259" key="2">
    <source>
        <dbReference type="PROSITE" id="PS50104"/>
    </source>
</evidence>
<reference evidence="3 4" key="1">
    <citation type="submission" date="2017-01" db="EMBL/GenBank/DDBJ databases">
        <title>Complete genome of Tateyamaria omphalii DOK1-4 isolated from seawater in Dokdo.</title>
        <authorList>
            <person name="Kim J.H."/>
            <person name="Chi W.-J."/>
        </authorList>
    </citation>
    <scope>NUCLEOTIDE SEQUENCE [LARGE SCALE GENOMIC DNA]</scope>
    <source>
        <strain evidence="3 4">DOK1-4</strain>
    </source>
</reference>
<sequence length="618" mass="68141">MNDVFVSYKREDKEVARALAEALTSRGLHVWWDVDLLPGDRFADEIQSVIAQSKLTVVLWSERSVLSTWVRAEARVALETSQLLPVRLDRAAIPLPFNDLHTLDLTGWDGSAGAADLAPFVAAVAKRLGVPEAVPAHAPEAQRRLHDHDDEAAIWRSINSHKDLSADELNIYLRRYPNGLFAELARIRLAQLRRSRWWRRPIAWASGIAAVLAPVTIVVALVLDLPALNAVLGGSDTATEADAALSVSAAAPAALPRALSPSERAALRVADDGVLNIARAPSLVPIFIEPFFSEEPRLVYEEDQPVRRAAILSALGLDQSESDAVRGAVLDAAVDKVVTAYRMRLPGTMLRGLPLVAPPLRSVAAGRSQPPDALTCDRPEDFLHFHRTYAEAITIFRAVYLGAFGVNDIFSEQVAYTNAPSWADGKRVSLPLPQPSYAQEMGLDLFLKSGTVADVTPRLLAEIEEMDPAWRERIARFARDMLAYRTAYTELIVSSGRAFYNRVYRTEAVDRVPNPFGCTQTAQHMMSVEFEFRCDGTGMSCFPHTWFYLRDPETDGVPRPAAYPGLHQAIVMFWHRRADAGTDAQMKALLEQVADLGTGAPLDFREIDRAIRAGKVAE</sequence>